<gene>
    <name evidence="1" type="ORF">PLICRDRAFT_45692</name>
</gene>
<evidence type="ECO:0000313" key="1">
    <source>
        <dbReference type="EMBL" id="KII84866.1"/>
    </source>
</evidence>
<dbReference type="Proteomes" id="UP000053263">
    <property type="component" value="Unassembled WGS sequence"/>
</dbReference>
<organism evidence="1 2">
    <name type="scientific">Plicaturopsis crispa FD-325 SS-3</name>
    <dbReference type="NCBI Taxonomy" id="944288"/>
    <lineage>
        <taxon>Eukaryota</taxon>
        <taxon>Fungi</taxon>
        <taxon>Dikarya</taxon>
        <taxon>Basidiomycota</taxon>
        <taxon>Agaricomycotina</taxon>
        <taxon>Agaricomycetes</taxon>
        <taxon>Agaricomycetidae</taxon>
        <taxon>Amylocorticiales</taxon>
        <taxon>Amylocorticiaceae</taxon>
        <taxon>Plicatura</taxon>
        <taxon>Plicaturopsis crispa</taxon>
    </lineage>
</organism>
<keyword evidence="2" id="KW-1185">Reference proteome</keyword>
<dbReference type="EMBL" id="KN832569">
    <property type="protein sequence ID" value="KII84866.1"/>
    <property type="molecule type" value="Genomic_DNA"/>
</dbReference>
<evidence type="ECO:0008006" key="3">
    <source>
        <dbReference type="Google" id="ProtNLM"/>
    </source>
</evidence>
<proteinExistence type="predicted"/>
<name>A0A0C9SL49_PLICR</name>
<reference evidence="1 2" key="1">
    <citation type="submission" date="2014-06" db="EMBL/GenBank/DDBJ databases">
        <title>Evolutionary Origins and Diversification of the Mycorrhizal Mutualists.</title>
        <authorList>
            <consortium name="DOE Joint Genome Institute"/>
            <consortium name="Mycorrhizal Genomics Consortium"/>
            <person name="Kohler A."/>
            <person name="Kuo A."/>
            <person name="Nagy L.G."/>
            <person name="Floudas D."/>
            <person name="Copeland A."/>
            <person name="Barry K.W."/>
            <person name="Cichocki N."/>
            <person name="Veneault-Fourrey C."/>
            <person name="LaButti K."/>
            <person name="Lindquist E.A."/>
            <person name="Lipzen A."/>
            <person name="Lundell T."/>
            <person name="Morin E."/>
            <person name="Murat C."/>
            <person name="Riley R."/>
            <person name="Ohm R."/>
            <person name="Sun H."/>
            <person name="Tunlid A."/>
            <person name="Henrissat B."/>
            <person name="Grigoriev I.V."/>
            <person name="Hibbett D.S."/>
            <person name="Martin F."/>
        </authorList>
    </citation>
    <scope>NUCLEOTIDE SEQUENCE [LARGE SCALE GENOMIC DNA]</scope>
    <source>
        <strain evidence="1 2">FD-325 SS-3</strain>
    </source>
</reference>
<evidence type="ECO:0000313" key="2">
    <source>
        <dbReference type="Proteomes" id="UP000053263"/>
    </source>
</evidence>
<accession>A0A0C9SL49</accession>
<dbReference type="AlphaFoldDB" id="A0A0C9SL49"/>
<sequence length="190" mass="22017">MVRRFRSQGLEQEAWFYEEMECLQGAAIARCYGFFQVELSDSVNIGLWDGDKGDVDDEGFTEADKPRDERPRVFSLLLLERLGDRIPFYQPTPEGARKDMEDIYSDMAELGIYHSDIRWQNYLRAPASPPGLPGLPSPYKHRTYAWRVIDFDISEKNNFQPIQNIFDAESFVERVFDNIPTGSPDDPWGH</sequence>
<dbReference type="OrthoDB" id="3182995at2759"/>
<protein>
    <recommendedName>
        <fullName evidence="3">Protein kinase domain-containing protein</fullName>
    </recommendedName>
</protein>
<dbReference type="HOGENOM" id="CLU_075372_1_0_1"/>